<keyword evidence="13" id="KW-0239">DNA-directed DNA polymerase</keyword>
<name>A0A2W5Q6H6_RHOSU</name>
<evidence type="ECO:0000256" key="11">
    <source>
        <dbReference type="ARBA" id="ARBA00022839"/>
    </source>
</evidence>
<dbReference type="GO" id="GO:0004527">
    <property type="term" value="F:exonuclease activity"/>
    <property type="evidence" value="ECO:0007669"/>
    <property type="project" value="UniProtKB-KW"/>
</dbReference>
<dbReference type="PANTHER" id="PTHR42705">
    <property type="entry name" value="BIFUNCTIONAL NON-HOMOLOGOUS END JOINING PROTEIN LIGD"/>
    <property type="match status" value="1"/>
</dbReference>
<evidence type="ECO:0000256" key="7">
    <source>
        <dbReference type="ARBA" id="ARBA00022723"/>
    </source>
</evidence>
<keyword evidence="14" id="KW-0238">DNA-binding</keyword>
<dbReference type="PANTHER" id="PTHR42705:SF2">
    <property type="entry name" value="BIFUNCTIONAL NON-HOMOLOGOUS END JOINING PROTEIN LIGD"/>
    <property type="match status" value="1"/>
</dbReference>
<dbReference type="NCBIfam" id="TIGR02778">
    <property type="entry name" value="ligD_pol"/>
    <property type="match status" value="1"/>
</dbReference>
<keyword evidence="15" id="KW-0233">DNA recombination</keyword>
<feature type="region of interest" description="Disordered" evidence="21">
    <location>
        <begin position="187"/>
        <end position="235"/>
    </location>
</feature>
<reference evidence="23 24" key="1">
    <citation type="submission" date="2017-08" db="EMBL/GenBank/DDBJ databases">
        <title>Infants hospitalized years apart are colonized by the same room-sourced microbial strains.</title>
        <authorList>
            <person name="Brooks B."/>
            <person name="Olm M.R."/>
            <person name="Firek B.A."/>
            <person name="Baker R."/>
            <person name="Thomas B.C."/>
            <person name="Morowitz M.J."/>
            <person name="Banfield J.F."/>
        </authorList>
    </citation>
    <scope>NUCLEOTIDE SEQUENCE [LARGE SCALE GENOMIC DNA]</scope>
    <source>
        <strain evidence="23">S2_005_002_R2_34</strain>
    </source>
</reference>
<dbReference type="PROSITE" id="PS50160">
    <property type="entry name" value="DNA_LIGASE_A3"/>
    <property type="match status" value="1"/>
</dbReference>
<dbReference type="InterPro" id="IPR014144">
    <property type="entry name" value="LigD_PE_domain"/>
</dbReference>
<keyword evidence="11" id="KW-0269">Exonuclease</keyword>
<dbReference type="Proteomes" id="UP000249185">
    <property type="component" value="Unassembled WGS sequence"/>
</dbReference>
<dbReference type="InterPro" id="IPR052171">
    <property type="entry name" value="NHEJ_LigD"/>
</dbReference>
<dbReference type="InterPro" id="IPR012309">
    <property type="entry name" value="DNA_ligase_ATP-dep_C"/>
</dbReference>
<dbReference type="Pfam" id="PF13298">
    <property type="entry name" value="LigD_N"/>
    <property type="match status" value="1"/>
</dbReference>
<dbReference type="Pfam" id="PF04679">
    <property type="entry name" value="DNA_ligase_A_C"/>
    <property type="match status" value="1"/>
</dbReference>
<evidence type="ECO:0000256" key="10">
    <source>
        <dbReference type="ARBA" id="ARBA00022801"/>
    </source>
</evidence>
<dbReference type="GO" id="GO:0003677">
    <property type="term" value="F:DNA binding"/>
    <property type="evidence" value="ECO:0007669"/>
    <property type="project" value="UniProtKB-KW"/>
</dbReference>
<sequence>MSDERPPSDARPPARRVPRQGATARAEPLDAYRGKRDFSRTAEPAGGAPAAPGMRFVVHKHDATSAHYDLRLELGGVLKSWAVPKGPSLDPADRRLAIQTEDHPLEYADFEGVIPKGEYGGGPTIVWDQGTWAPMGDPEADLAKGALKFRLAGEKLGGGFMLARMKPKPGERQMPWLLIKEKDAGAAPGSDILAERPESVRTGRPIEALTAPDPPPPAKARRPRPGAAKGAVRAEMPATLPPQLATPAEAPPEGADWLHEIKFDGYRTTAFVAEGAARLITRGGLDWTHRYGDLGAACAALPCRSAILDGEVVALDAKGVSHFAGLQQALSEGAGNKLAFFAFDLPYLDGWDLTAVPLARRKALLAELLSAAPRGAVQFSDHHAGDGAAFFEQVGAMGLEGVVSKRADAPYQPGRSRSWRKAKAPRIGDFVVAGYTASPKAGGLGAIAAGEWDGGELRYRGKVGTGFDAEGMAGLLARLESLRDGAPPLDGAPRDVIPVRPVLTARVRYANRTGNNSLRHAVFLGLREVALGAGSTAPKQARQRMISDADLAAISITNPDRRLFGRSGPTKLDIAVYYAKIGEAMLPHLLRRPVSLVRCPSGKPEDCFFQRHPFTGMPKAIGKLGLADSDGARKTYLTIDDAQAYLALAQFGVVEFHCWGSTADDPEHPDRVIFDLDPGEGMGWRELVHAAIHVRGALEGLGLVPFVKTSGGKGAHVVVPVTRGLDWKETHAATAAIAEAIAATAPETFVTVMGEKNRKGRIFIDFHRNARSATAVAAYSLRARGTLPASAPVTWEDLETIDAPADLNYATLPGLIAASGDPWAEMDDHARDLPRAKRGS</sequence>
<feature type="compositionally biased region" description="Low complexity" evidence="21">
    <location>
        <begin position="225"/>
        <end position="235"/>
    </location>
</feature>
<dbReference type="NCBIfam" id="TIGR02779">
    <property type="entry name" value="NHEJ_ligase_lig"/>
    <property type="match status" value="1"/>
</dbReference>
<dbReference type="InterPro" id="IPR012340">
    <property type="entry name" value="NA-bd_OB-fold"/>
</dbReference>
<keyword evidence="7" id="KW-0479">Metal-binding</keyword>
<comment type="catalytic activity">
    <reaction evidence="20">
        <text>ATP + (deoxyribonucleotide)n-3'-hydroxyl + 5'-phospho-(deoxyribonucleotide)m = (deoxyribonucleotide)n+m + AMP + diphosphate.</text>
        <dbReference type="EC" id="6.5.1.1"/>
    </reaction>
</comment>
<dbReference type="GO" id="GO:0046872">
    <property type="term" value="F:metal ion binding"/>
    <property type="evidence" value="ECO:0007669"/>
    <property type="project" value="UniProtKB-KW"/>
</dbReference>
<evidence type="ECO:0000256" key="5">
    <source>
        <dbReference type="ARBA" id="ARBA00022695"/>
    </source>
</evidence>
<evidence type="ECO:0000256" key="6">
    <source>
        <dbReference type="ARBA" id="ARBA00022722"/>
    </source>
</evidence>
<comment type="cofactor">
    <cofactor evidence="1">
        <name>Mn(2+)</name>
        <dbReference type="ChEBI" id="CHEBI:29035"/>
    </cofactor>
</comment>
<evidence type="ECO:0000256" key="4">
    <source>
        <dbReference type="ARBA" id="ARBA00022679"/>
    </source>
</evidence>
<evidence type="ECO:0000256" key="3">
    <source>
        <dbReference type="ARBA" id="ARBA00022598"/>
    </source>
</evidence>
<dbReference type="EMBL" id="QFPW01000004">
    <property type="protein sequence ID" value="PZQ50313.1"/>
    <property type="molecule type" value="Genomic_DNA"/>
</dbReference>
<evidence type="ECO:0000256" key="14">
    <source>
        <dbReference type="ARBA" id="ARBA00023125"/>
    </source>
</evidence>
<evidence type="ECO:0000256" key="20">
    <source>
        <dbReference type="ARBA" id="ARBA00034003"/>
    </source>
</evidence>
<dbReference type="NCBIfam" id="TIGR02777">
    <property type="entry name" value="LigD_PE_dom"/>
    <property type="match status" value="1"/>
</dbReference>
<keyword evidence="10" id="KW-0378">Hydrolase</keyword>
<dbReference type="Gene3D" id="3.30.470.30">
    <property type="entry name" value="DNA ligase/mRNA capping enzyme"/>
    <property type="match status" value="1"/>
</dbReference>
<evidence type="ECO:0000256" key="1">
    <source>
        <dbReference type="ARBA" id="ARBA00001936"/>
    </source>
</evidence>
<dbReference type="GO" id="GO:0005524">
    <property type="term" value="F:ATP binding"/>
    <property type="evidence" value="ECO:0007669"/>
    <property type="project" value="UniProtKB-KW"/>
</dbReference>
<evidence type="ECO:0000256" key="12">
    <source>
        <dbReference type="ARBA" id="ARBA00022840"/>
    </source>
</evidence>
<dbReference type="NCBIfam" id="TIGR02776">
    <property type="entry name" value="NHEJ_ligase_prk"/>
    <property type="match status" value="1"/>
</dbReference>
<dbReference type="CDD" id="cd07971">
    <property type="entry name" value="OBF_DNA_ligase_LigD"/>
    <property type="match status" value="1"/>
</dbReference>
<dbReference type="GO" id="GO:0006281">
    <property type="term" value="P:DNA repair"/>
    <property type="evidence" value="ECO:0007669"/>
    <property type="project" value="UniProtKB-KW"/>
</dbReference>
<gene>
    <name evidence="23" type="primary">ligD</name>
    <name evidence="23" type="ORF">DI556_07055</name>
</gene>
<feature type="region of interest" description="Disordered" evidence="21">
    <location>
        <begin position="1"/>
        <end position="51"/>
    </location>
</feature>
<organism evidence="23 24">
    <name type="scientific">Rhodovulum sulfidophilum</name>
    <name type="common">Rhodobacter sulfidophilus</name>
    <dbReference type="NCBI Taxonomy" id="35806"/>
    <lineage>
        <taxon>Bacteria</taxon>
        <taxon>Pseudomonadati</taxon>
        <taxon>Pseudomonadota</taxon>
        <taxon>Alphaproteobacteria</taxon>
        <taxon>Rhodobacterales</taxon>
        <taxon>Paracoccaceae</taxon>
        <taxon>Rhodovulum</taxon>
    </lineage>
</organism>
<dbReference type="Pfam" id="PF21686">
    <property type="entry name" value="LigD_Prim-Pol"/>
    <property type="match status" value="1"/>
</dbReference>
<dbReference type="CDD" id="cd07906">
    <property type="entry name" value="Adenylation_DNA_ligase_LigD_LigC"/>
    <property type="match status" value="1"/>
</dbReference>
<keyword evidence="3 23" id="KW-0436">Ligase</keyword>
<evidence type="ECO:0000256" key="9">
    <source>
        <dbReference type="ARBA" id="ARBA00022763"/>
    </source>
</evidence>
<evidence type="ECO:0000256" key="21">
    <source>
        <dbReference type="SAM" id="MobiDB-lite"/>
    </source>
</evidence>
<comment type="caution">
    <text evidence="23">The sequence shown here is derived from an EMBL/GenBank/DDBJ whole genome shotgun (WGS) entry which is preliminary data.</text>
</comment>
<protein>
    <recommendedName>
        <fullName evidence="2">DNA ligase (ATP)</fullName>
        <ecNumber evidence="2">6.5.1.1</ecNumber>
    </recommendedName>
    <alternativeName>
        <fullName evidence="19">NHEJ DNA polymerase</fullName>
    </alternativeName>
</protein>
<dbReference type="GO" id="GO:0003887">
    <property type="term" value="F:DNA-directed DNA polymerase activity"/>
    <property type="evidence" value="ECO:0007669"/>
    <property type="project" value="UniProtKB-KW"/>
</dbReference>
<dbReference type="Pfam" id="PF01068">
    <property type="entry name" value="DNA_ligase_A_M"/>
    <property type="match status" value="1"/>
</dbReference>
<keyword evidence="16" id="KW-0234">DNA repair</keyword>
<keyword evidence="17" id="KW-0464">Manganese</keyword>
<evidence type="ECO:0000256" key="15">
    <source>
        <dbReference type="ARBA" id="ARBA00023172"/>
    </source>
</evidence>
<keyword evidence="8" id="KW-0547">Nucleotide-binding</keyword>
<proteinExistence type="predicted"/>
<keyword evidence="18" id="KW-0511">Multifunctional enzyme</keyword>
<evidence type="ECO:0000313" key="23">
    <source>
        <dbReference type="EMBL" id="PZQ50313.1"/>
    </source>
</evidence>
<accession>A0A2W5Q6H6</accession>
<dbReference type="GO" id="GO:0003910">
    <property type="term" value="F:DNA ligase (ATP) activity"/>
    <property type="evidence" value="ECO:0007669"/>
    <property type="project" value="UniProtKB-EC"/>
</dbReference>
<evidence type="ECO:0000256" key="8">
    <source>
        <dbReference type="ARBA" id="ARBA00022741"/>
    </source>
</evidence>
<keyword evidence="12" id="KW-0067">ATP-binding</keyword>
<dbReference type="GO" id="GO:0006310">
    <property type="term" value="P:DNA recombination"/>
    <property type="evidence" value="ECO:0007669"/>
    <property type="project" value="UniProtKB-KW"/>
</dbReference>
<keyword evidence="6" id="KW-0540">Nuclease</keyword>
<evidence type="ECO:0000256" key="2">
    <source>
        <dbReference type="ARBA" id="ARBA00012727"/>
    </source>
</evidence>
<dbReference type="SUPFAM" id="SSF56091">
    <property type="entry name" value="DNA ligase/mRNA capping enzyme, catalytic domain"/>
    <property type="match status" value="1"/>
</dbReference>
<evidence type="ECO:0000256" key="17">
    <source>
        <dbReference type="ARBA" id="ARBA00023211"/>
    </source>
</evidence>
<evidence type="ECO:0000256" key="13">
    <source>
        <dbReference type="ARBA" id="ARBA00022932"/>
    </source>
</evidence>
<dbReference type="Gene3D" id="3.90.920.10">
    <property type="entry name" value="DNA primase, PRIM domain"/>
    <property type="match status" value="1"/>
</dbReference>
<dbReference type="EC" id="6.5.1.1" evidence="2"/>
<evidence type="ECO:0000256" key="18">
    <source>
        <dbReference type="ARBA" id="ARBA00023268"/>
    </source>
</evidence>
<feature type="domain" description="ATP-dependent DNA ligase family profile" evidence="22">
    <location>
        <begin position="331"/>
        <end position="464"/>
    </location>
</feature>
<dbReference type="AlphaFoldDB" id="A0A2W5Q6H6"/>
<evidence type="ECO:0000256" key="16">
    <source>
        <dbReference type="ARBA" id="ARBA00023204"/>
    </source>
</evidence>
<dbReference type="InterPro" id="IPR012310">
    <property type="entry name" value="DNA_ligase_ATP-dep_cent"/>
</dbReference>
<dbReference type="InterPro" id="IPR014146">
    <property type="entry name" value="LigD_ligase_dom"/>
</dbReference>
<dbReference type="Gene3D" id="3.30.1490.70">
    <property type="match status" value="1"/>
</dbReference>
<dbReference type="InterPro" id="IPR014143">
    <property type="entry name" value="NHEJ_ligase_prk"/>
</dbReference>
<evidence type="ECO:0000313" key="24">
    <source>
        <dbReference type="Proteomes" id="UP000249185"/>
    </source>
</evidence>
<dbReference type="InterPro" id="IPR014145">
    <property type="entry name" value="LigD_pol_dom"/>
</dbReference>
<keyword evidence="4" id="KW-0808">Transferase</keyword>
<keyword evidence="5" id="KW-0548">Nucleotidyltransferase</keyword>
<dbReference type="SUPFAM" id="SSF50249">
    <property type="entry name" value="Nucleic acid-binding proteins"/>
    <property type="match status" value="1"/>
</dbReference>
<evidence type="ECO:0000256" key="19">
    <source>
        <dbReference type="ARBA" id="ARBA00029943"/>
    </source>
</evidence>
<dbReference type="Gene3D" id="2.40.50.140">
    <property type="entry name" value="Nucleic acid-binding proteins"/>
    <property type="match status" value="1"/>
</dbReference>
<keyword evidence="9" id="KW-0227">DNA damage</keyword>
<feature type="compositionally biased region" description="Basic and acidic residues" evidence="21">
    <location>
        <begin position="27"/>
        <end position="40"/>
    </location>
</feature>
<evidence type="ECO:0000259" key="22">
    <source>
        <dbReference type="PROSITE" id="PS50160"/>
    </source>
</evidence>